<proteinExistence type="predicted"/>
<protein>
    <submittedName>
        <fullName evidence="1">Uncharacterized protein</fullName>
    </submittedName>
</protein>
<evidence type="ECO:0000313" key="2">
    <source>
        <dbReference type="Proteomes" id="UP001055439"/>
    </source>
</evidence>
<evidence type="ECO:0000313" key="1">
    <source>
        <dbReference type="EMBL" id="URE32919.1"/>
    </source>
</evidence>
<dbReference type="AlphaFoldDB" id="A0A9E7HMM6"/>
<organism evidence="1 2">
    <name type="scientific">Musa troglodytarum</name>
    <name type="common">fe'i banana</name>
    <dbReference type="NCBI Taxonomy" id="320322"/>
    <lineage>
        <taxon>Eukaryota</taxon>
        <taxon>Viridiplantae</taxon>
        <taxon>Streptophyta</taxon>
        <taxon>Embryophyta</taxon>
        <taxon>Tracheophyta</taxon>
        <taxon>Spermatophyta</taxon>
        <taxon>Magnoliopsida</taxon>
        <taxon>Liliopsida</taxon>
        <taxon>Zingiberales</taxon>
        <taxon>Musaceae</taxon>
        <taxon>Musa</taxon>
    </lineage>
</organism>
<dbReference type="Proteomes" id="UP001055439">
    <property type="component" value="Chromosome 8"/>
</dbReference>
<dbReference type="OrthoDB" id="1750418at2759"/>
<keyword evidence="2" id="KW-1185">Reference proteome</keyword>
<name>A0A9E7HMM6_9LILI</name>
<accession>A0A9E7HMM6</accession>
<dbReference type="EMBL" id="CP097510">
    <property type="protein sequence ID" value="URE32919.1"/>
    <property type="molecule type" value="Genomic_DNA"/>
</dbReference>
<sequence>MIRSRALITRFSSSRNCRFAERRWRTCVHSSLKCFCFLIRDRRADSLFDIILLSSATLGWCPPASSQAALLLRQCTNGAVWSCCAR</sequence>
<reference evidence="1" key="1">
    <citation type="submission" date="2022-05" db="EMBL/GenBank/DDBJ databases">
        <title>The Musa troglodytarum L. genome provides insights into the mechanism of non-climacteric behaviour and enrichment of carotenoids.</title>
        <authorList>
            <person name="Wang J."/>
        </authorList>
    </citation>
    <scope>NUCLEOTIDE SEQUENCE</scope>
    <source>
        <tissue evidence="1">Leaf</tissue>
    </source>
</reference>
<gene>
    <name evidence="1" type="ORF">MUK42_14243</name>
</gene>